<proteinExistence type="predicted"/>
<evidence type="ECO:0000256" key="1">
    <source>
        <dbReference type="SAM" id="MobiDB-lite"/>
    </source>
</evidence>
<feature type="region of interest" description="Disordered" evidence="1">
    <location>
        <begin position="181"/>
        <end position="225"/>
    </location>
</feature>
<organism evidence="2">
    <name type="scientific">Tanacetum cinerariifolium</name>
    <name type="common">Dalmatian daisy</name>
    <name type="synonym">Chrysanthemum cinerariifolium</name>
    <dbReference type="NCBI Taxonomy" id="118510"/>
    <lineage>
        <taxon>Eukaryota</taxon>
        <taxon>Viridiplantae</taxon>
        <taxon>Streptophyta</taxon>
        <taxon>Embryophyta</taxon>
        <taxon>Tracheophyta</taxon>
        <taxon>Spermatophyta</taxon>
        <taxon>Magnoliopsida</taxon>
        <taxon>eudicotyledons</taxon>
        <taxon>Gunneridae</taxon>
        <taxon>Pentapetalae</taxon>
        <taxon>asterids</taxon>
        <taxon>campanulids</taxon>
        <taxon>Asterales</taxon>
        <taxon>Asteraceae</taxon>
        <taxon>Asteroideae</taxon>
        <taxon>Anthemideae</taxon>
        <taxon>Anthemidinae</taxon>
        <taxon>Tanacetum</taxon>
    </lineage>
</organism>
<comment type="caution">
    <text evidence="2">The sequence shown here is derived from an EMBL/GenBank/DDBJ whole genome shotgun (WGS) entry which is preliminary data.</text>
</comment>
<feature type="compositionally biased region" description="Pro residues" evidence="1">
    <location>
        <begin position="193"/>
        <end position="217"/>
    </location>
</feature>
<gene>
    <name evidence="2" type="ORF">Tci_656200</name>
</gene>
<dbReference type="AlphaFoldDB" id="A0A699KAW5"/>
<sequence length="304" mass="34069">MIERISTINAAGTNKDNELPFDPNITALEDVSIFNFLNDDKDDGIVADMNNMDTTIQVHPILTRRIHKDHPLDQVIGDLHSTTQTRNKSKNLEEHGFVVVTDDVVRQDLRLDDADGVECLPNEKIFAELACMSYEKPPPKLTFYKAFFSTQWKFLIHTLVQCISAMRTAWNEFSCSMAYADEEEEEEDKIPNAPSPPALQDPTPSPYATPLASPPHKQPTATSESSMTLFNTLMETCATLSQKDPHAHPILNHNNIHQSHGSCIVGLFAVIDNEFEDMNTACDQVEFQRISLTGFRSCASRSQS</sequence>
<dbReference type="EMBL" id="BKCJ010498531">
    <property type="protein sequence ID" value="GFA84228.1"/>
    <property type="molecule type" value="Genomic_DNA"/>
</dbReference>
<name>A0A699KAW5_TANCI</name>
<reference evidence="2" key="1">
    <citation type="journal article" date="2019" name="Sci. Rep.">
        <title>Draft genome of Tanacetum cinerariifolium, the natural source of mosquito coil.</title>
        <authorList>
            <person name="Yamashiro T."/>
            <person name="Shiraishi A."/>
            <person name="Satake H."/>
            <person name="Nakayama K."/>
        </authorList>
    </citation>
    <scope>NUCLEOTIDE SEQUENCE</scope>
</reference>
<evidence type="ECO:0000313" key="2">
    <source>
        <dbReference type="EMBL" id="GFA84228.1"/>
    </source>
</evidence>
<protein>
    <submittedName>
        <fullName evidence="2">Uncharacterized protein</fullName>
    </submittedName>
</protein>
<accession>A0A699KAW5</accession>
<feature type="non-terminal residue" evidence="2">
    <location>
        <position position="304"/>
    </location>
</feature>